<protein>
    <submittedName>
        <fullName evidence="2">Uncharacterized protein</fullName>
    </submittedName>
</protein>
<evidence type="ECO:0000313" key="2">
    <source>
        <dbReference type="WBParaSite" id="JU765_v2.g3291.t1"/>
    </source>
</evidence>
<sequence>MDPNQEKVDSGLYIVINTGRKRRTNNNPVGTTFTKQPARMSDRSQDNPVPRSCVISPSTLRTRMPYAPQQVVVTRPMAKTHVPGVASALQMYEQNQYNTTDDFQDGNYGAMVDYNVMSTSRYEEPSMCIAPDGTYRPMIVDPESITDLVQLREALNSANILIQDLLEREKKLKREKVYIKTCMNNERQRCEELERILCEELERILFEQNMRIKQVLAENVKWSTRYNRLKLFFGEDDMKNALGDLAPNGR</sequence>
<proteinExistence type="predicted"/>
<reference evidence="2" key="1">
    <citation type="submission" date="2022-11" db="UniProtKB">
        <authorList>
            <consortium name="WormBaseParasite"/>
        </authorList>
    </citation>
    <scope>IDENTIFICATION</scope>
</reference>
<dbReference type="WBParaSite" id="JU765_v2.g3291.t1">
    <property type="protein sequence ID" value="JU765_v2.g3291.t1"/>
    <property type="gene ID" value="JU765_v2.g3291"/>
</dbReference>
<dbReference type="Proteomes" id="UP000887576">
    <property type="component" value="Unplaced"/>
</dbReference>
<accession>A0AC34R3Q6</accession>
<organism evidence="1 2">
    <name type="scientific">Panagrolaimus sp. JU765</name>
    <dbReference type="NCBI Taxonomy" id="591449"/>
    <lineage>
        <taxon>Eukaryota</taxon>
        <taxon>Metazoa</taxon>
        <taxon>Ecdysozoa</taxon>
        <taxon>Nematoda</taxon>
        <taxon>Chromadorea</taxon>
        <taxon>Rhabditida</taxon>
        <taxon>Tylenchina</taxon>
        <taxon>Panagrolaimomorpha</taxon>
        <taxon>Panagrolaimoidea</taxon>
        <taxon>Panagrolaimidae</taxon>
        <taxon>Panagrolaimus</taxon>
    </lineage>
</organism>
<name>A0AC34R3Q6_9BILA</name>
<evidence type="ECO:0000313" key="1">
    <source>
        <dbReference type="Proteomes" id="UP000887576"/>
    </source>
</evidence>